<reference evidence="1 2" key="1">
    <citation type="submission" date="2019-04" db="EMBL/GenBank/DDBJ databases">
        <title>Streptomyces oryziradicis sp. nov., a novel actinomycete isolated from rhizosphere soil of rice (Oryza sativa L.).</title>
        <authorList>
            <person name="Li C."/>
        </authorList>
    </citation>
    <scope>NUCLEOTIDE SEQUENCE [LARGE SCALE GENOMIC DNA]</scope>
    <source>
        <strain evidence="1 2">NEAU-C40</strain>
    </source>
</reference>
<gene>
    <name evidence="1" type="ORF">FCI23_39640</name>
</gene>
<evidence type="ECO:0000313" key="1">
    <source>
        <dbReference type="EMBL" id="TKA01986.1"/>
    </source>
</evidence>
<proteinExistence type="predicted"/>
<evidence type="ECO:0000313" key="2">
    <source>
        <dbReference type="Proteomes" id="UP000305778"/>
    </source>
</evidence>
<organism evidence="1 2">
    <name type="scientific">Actinacidiphila oryziradicis</name>
    <dbReference type="NCBI Taxonomy" id="2571141"/>
    <lineage>
        <taxon>Bacteria</taxon>
        <taxon>Bacillati</taxon>
        <taxon>Actinomycetota</taxon>
        <taxon>Actinomycetes</taxon>
        <taxon>Kitasatosporales</taxon>
        <taxon>Streptomycetaceae</taxon>
        <taxon>Actinacidiphila</taxon>
    </lineage>
</organism>
<dbReference type="Proteomes" id="UP000305778">
    <property type="component" value="Unassembled WGS sequence"/>
</dbReference>
<dbReference type="OrthoDB" id="4328863at2"/>
<comment type="caution">
    <text evidence="1">The sequence shown here is derived from an EMBL/GenBank/DDBJ whole genome shotgun (WGS) entry which is preliminary data.</text>
</comment>
<dbReference type="AlphaFoldDB" id="A0A4U0RZV5"/>
<sequence length="67" mass="7021">MSACCYQCGGTDGALIPVGIVGQDNSAGGTIRACPACRKVNRLVPMADWKYIGDGRPQYYPAKGAAR</sequence>
<name>A0A4U0RZV5_9ACTN</name>
<dbReference type="EMBL" id="SUMC01000067">
    <property type="protein sequence ID" value="TKA01986.1"/>
    <property type="molecule type" value="Genomic_DNA"/>
</dbReference>
<protein>
    <submittedName>
        <fullName evidence="1">Uncharacterized protein</fullName>
    </submittedName>
</protein>
<dbReference type="RefSeq" id="WP_136729000.1">
    <property type="nucleotide sequence ID" value="NZ_SUMC01000067.1"/>
</dbReference>
<keyword evidence="2" id="KW-1185">Reference proteome</keyword>
<accession>A0A4U0RZV5</accession>